<dbReference type="SUPFAM" id="SSF46934">
    <property type="entry name" value="UBA-like"/>
    <property type="match status" value="1"/>
</dbReference>
<dbReference type="SMART" id="SM00165">
    <property type="entry name" value="UBA"/>
    <property type="match status" value="1"/>
</dbReference>
<feature type="compositionally biased region" description="Basic and acidic residues" evidence="9">
    <location>
        <begin position="643"/>
        <end position="658"/>
    </location>
</feature>
<dbReference type="Pfam" id="PF09668">
    <property type="entry name" value="Asp_protease"/>
    <property type="match status" value="1"/>
</dbReference>
<dbReference type="SUPFAM" id="SSF54236">
    <property type="entry name" value="Ubiquitin-like"/>
    <property type="match status" value="1"/>
</dbReference>
<feature type="region of interest" description="Disordered" evidence="9">
    <location>
        <begin position="793"/>
        <end position="856"/>
    </location>
</feature>
<keyword evidence="5" id="KW-0645">Protease</keyword>
<keyword evidence="6" id="KW-0064">Aspartyl protease</keyword>
<evidence type="ECO:0000313" key="12">
    <source>
        <dbReference type="Proteomes" id="UP000221080"/>
    </source>
</evidence>
<dbReference type="InterPro" id="IPR019103">
    <property type="entry name" value="Peptidase_aspartic_DDI1-type"/>
</dbReference>
<dbReference type="AlphaFoldDB" id="A0A979F365"/>
<feature type="compositionally biased region" description="Basic and acidic residues" evidence="9">
    <location>
        <begin position="701"/>
        <end position="716"/>
    </location>
</feature>
<feature type="region of interest" description="Disordered" evidence="9">
    <location>
        <begin position="692"/>
        <end position="725"/>
    </location>
</feature>
<keyword evidence="3" id="KW-0813">Transport</keyword>
<feature type="domain" description="Ubiquitin-like" evidence="11">
    <location>
        <begin position="1"/>
        <end position="81"/>
    </location>
</feature>
<dbReference type="GO" id="GO:0004190">
    <property type="term" value="F:aspartic-type endopeptidase activity"/>
    <property type="evidence" value="ECO:0007669"/>
    <property type="project" value="UniProtKB-KW"/>
</dbReference>
<evidence type="ECO:0000256" key="2">
    <source>
        <dbReference type="ARBA" id="ARBA00009136"/>
    </source>
</evidence>
<feature type="region of interest" description="Disordered" evidence="9">
    <location>
        <begin position="643"/>
        <end position="662"/>
    </location>
</feature>
<feature type="compositionally biased region" description="Polar residues" evidence="9">
    <location>
        <begin position="419"/>
        <end position="436"/>
    </location>
</feature>
<dbReference type="RefSeq" id="XP_047014493.1">
    <property type="nucleotide sequence ID" value="XM_047158537.2"/>
</dbReference>
<dbReference type="InterPro" id="IPR021109">
    <property type="entry name" value="Peptidase_aspartic_dom_sf"/>
</dbReference>
<dbReference type="GO" id="GO:0015031">
    <property type="term" value="P:protein transport"/>
    <property type="evidence" value="ECO:0007669"/>
    <property type="project" value="UniProtKB-KW"/>
</dbReference>
<dbReference type="PANTHER" id="PTHR15397:SF3">
    <property type="entry name" value="DNA DAMAGE INDUCIBLE 1 HOMOLOG 2"/>
    <property type="match status" value="1"/>
</dbReference>
<dbReference type="InterPro" id="IPR033882">
    <property type="entry name" value="DDI1_N"/>
</dbReference>
<evidence type="ECO:0000256" key="1">
    <source>
        <dbReference type="ARBA" id="ARBA00004496"/>
    </source>
</evidence>
<organism evidence="12 13">
    <name type="scientific">Ictalurus punctatus</name>
    <name type="common">Channel catfish</name>
    <name type="synonym">Silurus punctatus</name>
    <dbReference type="NCBI Taxonomy" id="7998"/>
    <lineage>
        <taxon>Eukaryota</taxon>
        <taxon>Metazoa</taxon>
        <taxon>Chordata</taxon>
        <taxon>Craniata</taxon>
        <taxon>Vertebrata</taxon>
        <taxon>Euteleostomi</taxon>
        <taxon>Actinopterygii</taxon>
        <taxon>Neopterygii</taxon>
        <taxon>Teleostei</taxon>
        <taxon>Ostariophysi</taxon>
        <taxon>Siluriformes</taxon>
        <taxon>Ictaluridae</taxon>
        <taxon>Ictalurus</taxon>
    </lineage>
</organism>
<dbReference type="PANTHER" id="PTHR15397">
    <property type="entry name" value="SODIUM-GLUCOSE COTRANSPORTER REGULATORY PROTEIN -RELATED"/>
    <property type="match status" value="1"/>
</dbReference>
<dbReference type="PROSITE" id="PS50030">
    <property type="entry name" value="UBA"/>
    <property type="match status" value="1"/>
</dbReference>
<keyword evidence="7" id="KW-0378">Hydrolase</keyword>
<reference evidence="13" key="2">
    <citation type="submission" date="2025-08" db="UniProtKB">
        <authorList>
            <consortium name="RefSeq"/>
        </authorList>
    </citation>
    <scope>IDENTIFICATION</scope>
    <source>
        <tissue evidence="13">Blood</tissue>
    </source>
</reference>
<evidence type="ECO:0000259" key="11">
    <source>
        <dbReference type="PROSITE" id="PS50053"/>
    </source>
</evidence>
<dbReference type="CDD" id="cd01796">
    <property type="entry name" value="Ubl_Ddi1_like"/>
    <property type="match status" value="1"/>
</dbReference>
<reference evidence="12" key="1">
    <citation type="journal article" date="2016" name="Nat. Commun.">
        <title>The channel catfish genome sequence provides insights into the evolution of scale formation in teleosts.</title>
        <authorList>
            <person name="Liu Z."/>
            <person name="Liu S."/>
            <person name="Yao J."/>
            <person name="Bao L."/>
            <person name="Zhang J."/>
            <person name="Li Y."/>
            <person name="Jiang C."/>
            <person name="Sun L."/>
            <person name="Wang R."/>
            <person name="Zhang Y."/>
            <person name="Zhou T."/>
            <person name="Zeng Q."/>
            <person name="Fu Q."/>
            <person name="Gao S."/>
            <person name="Li N."/>
            <person name="Koren S."/>
            <person name="Jiang Y."/>
            <person name="Zimin A."/>
            <person name="Xu P."/>
            <person name="Phillippy A.M."/>
            <person name="Geng X."/>
            <person name="Song L."/>
            <person name="Sun F."/>
            <person name="Li C."/>
            <person name="Wang X."/>
            <person name="Chen A."/>
            <person name="Jin Y."/>
            <person name="Yuan Z."/>
            <person name="Yang Y."/>
            <person name="Tan S."/>
            <person name="Peatman E."/>
            <person name="Lu J."/>
            <person name="Qin Z."/>
            <person name="Dunham R."/>
            <person name="Li Z."/>
            <person name="Sonstegard T."/>
            <person name="Feng J."/>
            <person name="Danzmann R.G."/>
            <person name="Schroeder S."/>
            <person name="Scheffler B."/>
            <person name="Duke M.V."/>
            <person name="Ballard L."/>
            <person name="Kucuktas H."/>
            <person name="Kaltenboeck L."/>
            <person name="Liu H."/>
            <person name="Armbruster J."/>
            <person name="Xie Y."/>
            <person name="Kirby M.L."/>
            <person name="Tian Y."/>
            <person name="Flanagan M.E."/>
            <person name="Mu W."/>
            <person name="Waldbieser G.C."/>
        </authorList>
    </citation>
    <scope>NUCLEOTIDE SEQUENCE [LARGE SCALE GENOMIC DNA]</scope>
    <source>
        <strain evidence="12">SDA103</strain>
    </source>
</reference>
<evidence type="ECO:0000256" key="6">
    <source>
        <dbReference type="ARBA" id="ARBA00022750"/>
    </source>
</evidence>
<feature type="compositionally biased region" description="Low complexity" evidence="9">
    <location>
        <begin position="443"/>
        <end position="462"/>
    </location>
</feature>
<dbReference type="InterPro" id="IPR029071">
    <property type="entry name" value="Ubiquitin-like_domsf"/>
</dbReference>
<feature type="region of interest" description="Disordered" evidence="9">
    <location>
        <begin position="397"/>
        <end position="529"/>
    </location>
</feature>
<evidence type="ECO:0000256" key="9">
    <source>
        <dbReference type="SAM" id="MobiDB-lite"/>
    </source>
</evidence>
<protein>
    <submittedName>
        <fullName evidence="13">Protein DDI1 homolog 2 isoform X1</fullName>
    </submittedName>
</protein>
<feature type="compositionally biased region" description="Low complexity" evidence="9">
    <location>
        <begin position="108"/>
        <end position="132"/>
    </location>
</feature>
<evidence type="ECO:0000256" key="7">
    <source>
        <dbReference type="ARBA" id="ARBA00022801"/>
    </source>
</evidence>
<dbReference type="SUPFAM" id="SSF50630">
    <property type="entry name" value="Acid proteases"/>
    <property type="match status" value="1"/>
</dbReference>
<evidence type="ECO:0000259" key="10">
    <source>
        <dbReference type="PROSITE" id="PS50030"/>
    </source>
</evidence>
<comment type="similarity">
    <text evidence="2">Belongs to the DDI1 family.</text>
</comment>
<sequence>MLLTVFCALGDRGETTFALEVSPELELRDFLALCELESGIPAGEIQISHAEQPLRDLTRALGDYGLKDGDVVVLRQAERRPAPQPSFPGLPRIDFSSISVPGTSSNHRSTTPAQTPRAAQTPPAASPASSPQGLDNPALLRDMLLANPHELSLLKERNPPLAEALLSGDFERFMKVLQEQQQDRAKREQERIRLLTADPFDLEAQAKIEEDIRQHNIEENMTIAMEEAPESFGQVVMLYINCKVNGHPVKAFVDSGAQMTIMSQACAERCNIMRLVDRRWAGIAKGVGTQKIIGRVHLAQVQIEGDFLPCSFSILEDQPMDMLLGLDMLKRHQCSIDLKKSVLLIGTTGTETCFLPEGELPDCARLAYGPEAREDSRPEEIADQELAEALQRSIQDSEIADGKTTSPQSPPLPLHKSVHTPTTSSSAIRPSQSFTLDRSKSAPASISQSLPSESSFSPSQTQGETKSHPSDTQSMTEHHPASASSLPLKVEESPQNPPHGHFDGFQPQSTASPILPAQEPFSSTVSNDNKGTNFVLCRKSVADLNAGEGIKLQETEEPDSQTGSQNDVCFQEVDMADSVDPKIIGVHIADNFQENEQGDIMKDDVKGQMDQLSELMNHHNLPGPSSSPKDPLVHSEFDKNMESRHVSKSEMTSERDQSESDGIPSLSQALKELHKLLMSNSNAQACAWSPLSATHTNTPRPDTDEVDHNPTGKDNADVNPNVISSHTATTNTTVFAKSEYDALEEDGTFEELTVRQEGNQTNGFANISLEEDMMQFPEENQVDENGEGLMLEPEEASPAEPSQQHTWSVAGGSSADNSNLVSVESSYPSIQSPGLALPPNPDPIQPPTLTLPGQHPAEHIQRIQAAGFSSHEAAEALEQAEGSVELALLVLLARKITVPT</sequence>
<dbReference type="InterPro" id="IPR009060">
    <property type="entry name" value="UBA-like_sf"/>
</dbReference>
<dbReference type="Gene3D" id="3.10.20.90">
    <property type="entry name" value="Phosphatidylinositol 3-kinase Catalytic Subunit, Chain A, domain 1"/>
    <property type="match status" value="1"/>
</dbReference>
<comment type="subcellular location">
    <subcellularLocation>
        <location evidence="1">Cytoplasm</location>
    </subcellularLocation>
</comment>
<dbReference type="InterPro" id="IPR000626">
    <property type="entry name" value="Ubiquitin-like_dom"/>
</dbReference>
<feature type="compositionally biased region" description="Pro residues" evidence="9">
    <location>
        <begin position="836"/>
        <end position="846"/>
    </location>
</feature>
<evidence type="ECO:0000256" key="8">
    <source>
        <dbReference type="ARBA" id="ARBA00022927"/>
    </source>
</evidence>
<dbReference type="InterPro" id="IPR057273">
    <property type="entry name" value="Ddi1/2_HDD"/>
</dbReference>
<keyword evidence="8" id="KW-0653">Protein transport</keyword>
<dbReference type="GO" id="GO:0006508">
    <property type="term" value="P:proteolysis"/>
    <property type="evidence" value="ECO:0007669"/>
    <property type="project" value="UniProtKB-KW"/>
</dbReference>
<gene>
    <name evidence="13" type="primary">ddi2</name>
</gene>
<dbReference type="FunFam" id="2.40.70.10:FF:000005">
    <property type="entry name" value="DNA damage inducible 1 homolog 2"/>
    <property type="match status" value="1"/>
</dbReference>
<keyword evidence="12" id="KW-1185">Reference proteome</keyword>
<dbReference type="Proteomes" id="UP000221080">
    <property type="component" value="Chromosome 11"/>
</dbReference>
<dbReference type="InterPro" id="IPR015940">
    <property type="entry name" value="UBA"/>
</dbReference>
<keyword evidence="4" id="KW-0963">Cytoplasm</keyword>
<dbReference type="Pfam" id="PF24669">
    <property type="entry name" value="Ddi2_HDD"/>
    <property type="match status" value="1"/>
</dbReference>
<dbReference type="CTD" id="84301"/>
<evidence type="ECO:0000256" key="3">
    <source>
        <dbReference type="ARBA" id="ARBA00022448"/>
    </source>
</evidence>
<dbReference type="OrthoDB" id="1047367at2759"/>
<feature type="region of interest" description="Disordered" evidence="9">
    <location>
        <begin position="79"/>
        <end position="136"/>
    </location>
</feature>
<feature type="compositionally biased region" description="Polar residues" evidence="9">
    <location>
        <begin position="96"/>
        <end position="107"/>
    </location>
</feature>
<name>A0A979F365_ICTPU</name>
<dbReference type="Gene3D" id="2.40.70.10">
    <property type="entry name" value="Acid Proteases"/>
    <property type="match status" value="1"/>
</dbReference>
<feature type="compositionally biased region" description="Polar residues" evidence="9">
    <location>
        <begin position="814"/>
        <end position="832"/>
    </location>
</feature>
<dbReference type="CDD" id="cd05479">
    <property type="entry name" value="RP_DDI"/>
    <property type="match status" value="1"/>
</dbReference>
<evidence type="ECO:0000256" key="4">
    <source>
        <dbReference type="ARBA" id="ARBA00022490"/>
    </source>
</evidence>
<feature type="domain" description="UBA" evidence="10">
    <location>
        <begin position="854"/>
        <end position="894"/>
    </location>
</feature>
<dbReference type="PROSITE" id="PS50053">
    <property type="entry name" value="UBIQUITIN_2"/>
    <property type="match status" value="1"/>
</dbReference>
<accession>A0A979F365</accession>
<dbReference type="GO" id="GO:0005737">
    <property type="term" value="C:cytoplasm"/>
    <property type="evidence" value="ECO:0007669"/>
    <property type="project" value="UniProtKB-SubCell"/>
</dbReference>
<feature type="compositionally biased region" description="Polar residues" evidence="9">
    <location>
        <begin position="520"/>
        <end position="529"/>
    </location>
</feature>
<dbReference type="GeneID" id="108271970"/>
<proteinExistence type="inferred from homology"/>
<evidence type="ECO:0000256" key="5">
    <source>
        <dbReference type="ARBA" id="ARBA00022670"/>
    </source>
</evidence>
<evidence type="ECO:0000313" key="13">
    <source>
        <dbReference type="RefSeq" id="XP_047014493.1"/>
    </source>
</evidence>